<dbReference type="RefSeq" id="WP_282720496.1">
    <property type="nucleotide sequence ID" value="NZ_JASCQO010000018.1"/>
</dbReference>
<comment type="caution">
    <text evidence="2">The sequence shown here is derived from an EMBL/GenBank/DDBJ whole genome shotgun (WGS) entry which is preliminary data.</text>
</comment>
<feature type="region of interest" description="Disordered" evidence="1">
    <location>
        <begin position="248"/>
        <end position="274"/>
    </location>
</feature>
<reference evidence="2 3" key="1">
    <citation type="submission" date="2023-04" db="EMBL/GenBank/DDBJ databases">
        <title>Halomonas strains isolated from rhizosphere soil.</title>
        <authorList>
            <person name="Xu L."/>
            <person name="Sun J.-Q."/>
        </authorList>
    </citation>
    <scope>NUCLEOTIDE SEQUENCE [LARGE SCALE GENOMIC DNA]</scope>
    <source>
        <strain evidence="2 3">LN1S58</strain>
    </source>
</reference>
<feature type="compositionally biased region" description="Basic and acidic residues" evidence="1">
    <location>
        <begin position="265"/>
        <end position="274"/>
    </location>
</feature>
<evidence type="ECO:0000313" key="2">
    <source>
        <dbReference type="EMBL" id="MDI5932968.1"/>
    </source>
</evidence>
<organism evidence="2 3">
    <name type="scientific">Halomonas kalidii</name>
    <dbReference type="NCBI Taxonomy" id="3043293"/>
    <lineage>
        <taxon>Bacteria</taxon>
        <taxon>Pseudomonadati</taxon>
        <taxon>Pseudomonadota</taxon>
        <taxon>Gammaproteobacteria</taxon>
        <taxon>Oceanospirillales</taxon>
        <taxon>Halomonadaceae</taxon>
        <taxon>Halomonas</taxon>
    </lineage>
</organism>
<accession>A0ABT6VG50</accession>
<evidence type="ECO:0000313" key="3">
    <source>
        <dbReference type="Proteomes" id="UP001244242"/>
    </source>
</evidence>
<sequence length="274" mass="30404">MSKRCPHCRSYGVLKHRRRLWRRLARRPHIYGCIDCGASFSRHDALVPASARKTMPAPGLAPDIVPRVRRLTMSVIRARFLDHGPQAWAWLGSLRHLLWRAPIEVWVIKQIDDDILHLCGIGTPWTEQSRRTVIEALKQGDYRGGVCIGQTGVILNSRLFAALIPLDALCIEPSTRVRWQGRVWQVSHVPQRCWPHEGRLIAHLGPIGGRAGLISCEDVSTLLEGVALDALPAGTVVFEAGAAPGDPLPSMDDVRSRRSGAGAGWREDGAWGRR</sequence>
<dbReference type="Proteomes" id="UP001244242">
    <property type="component" value="Unassembled WGS sequence"/>
</dbReference>
<gene>
    <name evidence="2" type="ORF">QLQ84_04120</name>
</gene>
<name>A0ABT6VG50_9GAMM</name>
<proteinExistence type="predicted"/>
<keyword evidence="3" id="KW-1185">Reference proteome</keyword>
<protein>
    <submittedName>
        <fullName evidence="2">Uncharacterized protein</fullName>
    </submittedName>
</protein>
<dbReference type="EMBL" id="JASCQO010000018">
    <property type="protein sequence ID" value="MDI5932968.1"/>
    <property type="molecule type" value="Genomic_DNA"/>
</dbReference>
<evidence type="ECO:0000256" key="1">
    <source>
        <dbReference type="SAM" id="MobiDB-lite"/>
    </source>
</evidence>